<gene>
    <name evidence="5" type="ORF">JSQ98_11940</name>
</gene>
<comment type="caution">
    <text evidence="5">The sequence shown here is derived from an EMBL/GenBank/DDBJ whole genome shotgun (WGS) entry which is preliminary data.</text>
</comment>
<evidence type="ECO:0000256" key="1">
    <source>
        <dbReference type="ARBA" id="ARBA00023015"/>
    </source>
</evidence>
<dbReference type="SMART" id="SM00895">
    <property type="entry name" value="FCD"/>
    <property type="match status" value="1"/>
</dbReference>
<evidence type="ECO:0000313" key="6">
    <source>
        <dbReference type="Proteomes" id="UP000811492"/>
    </source>
</evidence>
<dbReference type="CDD" id="cd07377">
    <property type="entry name" value="WHTH_GntR"/>
    <property type="match status" value="1"/>
</dbReference>
<dbReference type="SMART" id="SM00345">
    <property type="entry name" value="HTH_GNTR"/>
    <property type="match status" value="1"/>
</dbReference>
<dbReference type="SUPFAM" id="SSF46785">
    <property type="entry name" value="Winged helix' DNA-binding domain"/>
    <property type="match status" value="1"/>
</dbReference>
<dbReference type="PANTHER" id="PTHR43537:SF47">
    <property type="entry name" value="REGULATORY PROTEIN GNTR HTH"/>
    <property type="match status" value="1"/>
</dbReference>
<name>A0ABS5M7V4_9MICO</name>
<dbReference type="Gene3D" id="1.20.120.530">
    <property type="entry name" value="GntR ligand-binding domain-like"/>
    <property type="match status" value="1"/>
</dbReference>
<keyword evidence="2" id="KW-0238">DNA-binding</keyword>
<evidence type="ECO:0000256" key="2">
    <source>
        <dbReference type="ARBA" id="ARBA00023125"/>
    </source>
</evidence>
<proteinExistence type="predicted"/>
<sequence length="222" mass="24157">MTTVRRESLAEKAAELLLARLREREWGIGEKLPGETTLAPQLGVGRSTVREAIRILAGRGVLVTRQGAGVFVVATEVPDTWDSVLARADIVAVIEARTAIEVEAAALAAERRTPADLENLRQALRERERHRADLDEHVQADSAFHRGITVAAHSAVLLELFDGFEPRSRDAMVRMLRLRGHHGDAADHGAHERIFAAIAARDGTASAALTRSHLNVLKAQLG</sequence>
<dbReference type="InterPro" id="IPR036390">
    <property type="entry name" value="WH_DNA-bd_sf"/>
</dbReference>
<dbReference type="Gene3D" id="1.10.10.10">
    <property type="entry name" value="Winged helix-like DNA-binding domain superfamily/Winged helix DNA-binding domain"/>
    <property type="match status" value="1"/>
</dbReference>
<reference evidence="5 6" key="1">
    <citation type="submission" date="2021-02" db="EMBL/GenBank/DDBJ databases">
        <title>Draft genome and description of Leucobacter sp nov strain Marseille-Q4368.</title>
        <authorList>
            <person name="Boxberger M."/>
            <person name="La Scola B."/>
        </authorList>
    </citation>
    <scope>NUCLEOTIDE SEQUENCE [LARGE SCALE GENOMIC DNA]</scope>
    <source>
        <strain evidence="5 6">Marseille-Q4368</strain>
    </source>
</reference>
<evidence type="ECO:0000313" key="5">
    <source>
        <dbReference type="EMBL" id="MBS3182895.1"/>
    </source>
</evidence>
<evidence type="ECO:0000256" key="3">
    <source>
        <dbReference type="ARBA" id="ARBA00023163"/>
    </source>
</evidence>
<dbReference type="InterPro" id="IPR000524">
    <property type="entry name" value="Tscrpt_reg_HTH_GntR"/>
</dbReference>
<accession>A0ABS5M7V4</accession>
<keyword evidence="1" id="KW-0805">Transcription regulation</keyword>
<organism evidence="5 6">
    <name type="scientific">Leucobacter manosquensis</name>
    <dbReference type="NCBI Taxonomy" id="2810611"/>
    <lineage>
        <taxon>Bacteria</taxon>
        <taxon>Bacillati</taxon>
        <taxon>Actinomycetota</taxon>
        <taxon>Actinomycetes</taxon>
        <taxon>Micrococcales</taxon>
        <taxon>Microbacteriaceae</taxon>
        <taxon>Leucobacter</taxon>
    </lineage>
</organism>
<dbReference type="EMBL" id="JAFEVO010000001">
    <property type="protein sequence ID" value="MBS3182895.1"/>
    <property type="molecule type" value="Genomic_DNA"/>
</dbReference>
<dbReference type="Pfam" id="PF00392">
    <property type="entry name" value="GntR"/>
    <property type="match status" value="1"/>
</dbReference>
<protein>
    <submittedName>
        <fullName evidence="5">FadR family transcriptional regulator</fullName>
    </submittedName>
</protein>
<evidence type="ECO:0000259" key="4">
    <source>
        <dbReference type="PROSITE" id="PS50949"/>
    </source>
</evidence>
<dbReference type="RefSeq" id="WP_211649867.1">
    <property type="nucleotide sequence ID" value="NZ_JAFEVO010000001.1"/>
</dbReference>
<dbReference type="PANTHER" id="PTHR43537">
    <property type="entry name" value="TRANSCRIPTIONAL REGULATOR, GNTR FAMILY"/>
    <property type="match status" value="1"/>
</dbReference>
<dbReference type="InterPro" id="IPR008920">
    <property type="entry name" value="TF_FadR/GntR_C"/>
</dbReference>
<keyword evidence="6" id="KW-1185">Reference proteome</keyword>
<dbReference type="PRINTS" id="PR00035">
    <property type="entry name" value="HTHGNTR"/>
</dbReference>
<dbReference type="InterPro" id="IPR036388">
    <property type="entry name" value="WH-like_DNA-bd_sf"/>
</dbReference>
<feature type="domain" description="HTH gntR-type" evidence="4">
    <location>
        <begin position="7"/>
        <end position="75"/>
    </location>
</feature>
<dbReference type="InterPro" id="IPR011711">
    <property type="entry name" value="GntR_C"/>
</dbReference>
<dbReference type="Proteomes" id="UP000811492">
    <property type="component" value="Unassembled WGS sequence"/>
</dbReference>
<dbReference type="PROSITE" id="PS50949">
    <property type="entry name" value="HTH_GNTR"/>
    <property type="match status" value="1"/>
</dbReference>
<dbReference type="Pfam" id="PF07729">
    <property type="entry name" value="FCD"/>
    <property type="match status" value="1"/>
</dbReference>
<keyword evidence="3" id="KW-0804">Transcription</keyword>
<dbReference type="SUPFAM" id="SSF48008">
    <property type="entry name" value="GntR ligand-binding domain-like"/>
    <property type="match status" value="1"/>
</dbReference>